<organism evidence="1 2">
    <name type="scientific">phage Lak_Megaphage_RVC_AP3_GC26</name>
    <dbReference type="NCBI Taxonomy" id="3109225"/>
    <lineage>
        <taxon>Viruses</taxon>
        <taxon>Duplodnaviria</taxon>
        <taxon>Heunggongvirae</taxon>
        <taxon>Uroviricota</taxon>
        <taxon>Caudoviricetes</taxon>
        <taxon>Caudoviricetes code 15 clade</taxon>
    </lineage>
</organism>
<protein>
    <submittedName>
        <fullName evidence="1">Uncharacterized protein</fullName>
    </submittedName>
</protein>
<reference evidence="1 2" key="1">
    <citation type="submission" date="2023-11" db="EMBL/GenBank/DDBJ databases">
        <authorList>
            <person name="Cook R."/>
            <person name="Crisci M."/>
            <person name="Pye H."/>
            <person name="Adriaenssens E."/>
            <person name="Santini J."/>
        </authorList>
    </citation>
    <scope>NUCLEOTIDE SEQUENCE [LARGE SCALE GENOMIC DNA]</scope>
    <source>
        <strain evidence="1">Lak_Megaphage_RVC_AP3_GC26</strain>
    </source>
</reference>
<proteinExistence type="predicted"/>
<evidence type="ECO:0000313" key="1">
    <source>
        <dbReference type="EMBL" id="WQJ51143.1"/>
    </source>
</evidence>
<dbReference type="EMBL" id="OR769219">
    <property type="protein sequence ID" value="WQJ51143.1"/>
    <property type="molecule type" value="Genomic_DNA"/>
</dbReference>
<dbReference type="Proteomes" id="UP001348805">
    <property type="component" value="Segment"/>
</dbReference>
<evidence type="ECO:0000313" key="2">
    <source>
        <dbReference type="Proteomes" id="UP001348805"/>
    </source>
</evidence>
<keyword evidence="2" id="KW-1185">Reference proteome</keyword>
<accession>A0ABZ0Z1V9</accession>
<name>A0ABZ0Z1V9_9CAUD</name>
<sequence length="176" mass="20619">MEKNVVKTVNWFDIKDDVKIIKEDKVSKCIKSHNVVMHHKNNVNTLDGSINVNHSICKKVTAKNIEPFESILVYNPNDKVKYHCDGGMFNGKTICVKCRSNAYNFGGNFTFTEDDLSADMIAVYYYDPDTNLGHWFLCDRSRLRKNKMRKSQNIYICHQDYIKDHAWCEYTVTFER</sequence>